<organism evidence="1">
    <name type="scientific">bioreactor metagenome</name>
    <dbReference type="NCBI Taxonomy" id="1076179"/>
    <lineage>
        <taxon>unclassified sequences</taxon>
        <taxon>metagenomes</taxon>
        <taxon>ecological metagenomes</taxon>
    </lineage>
</organism>
<evidence type="ECO:0000313" key="1">
    <source>
        <dbReference type="EMBL" id="MPN01148.1"/>
    </source>
</evidence>
<dbReference type="CDD" id="cd00438">
    <property type="entry name" value="cupin_RmlC"/>
    <property type="match status" value="1"/>
</dbReference>
<dbReference type="AlphaFoldDB" id="A0A645EGL2"/>
<dbReference type="SUPFAM" id="SSF51182">
    <property type="entry name" value="RmlC-like cupins"/>
    <property type="match status" value="1"/>
</dbReference>
<protein>
    <submittedName>
        <fullName evidence="1">dTDP-4-dehydrorhamnose 3,5-epimerase</fullName>
        <ecNumber evidence="1">5.1.3.13</ecNumber>
    </submittedName>
</protein>
<dbReference type="InterPro" id="IPR000888">
    <property type="entry name" value="RmlC-like"/>
</dbReference>
<keyword evidence="1" id="KW-0413">Isomerase</keyword>
<dbReference type="GO" id="GO:0008830">
    <property type="term" value="F:dTDP-4-dehydrorhamnose 3,5-epimerase activity"/>
    <property type="evidence" value="ECO:0007669"/>
    <property type="project" value="UniProtKB-EC"/>
</dbReference>
<dbReference type="Pfam" id="PF00908">
    <property type="entry name" value="dTDP_sugar_isom"/>
    <property type="match status" value="1"/>
</dbReference>
<dbReference type="InterPro" id="IPR011051">
    <property type="entry name" value="RmlC_Cupin_sf"/>
</dbReference>
<gene>
    <name evidence="1" type="primary">rfbC_19</name>
    <name evidence="1" type="ORF">SDC9_148351</name>
</gene>
<dbReference type="GO" id="GO:0005829">
    <property type="term" value="C:cytosol"/>
    <property type="evidence" value="ECO:0007669"/>
    <property type="project" value="TreeGrafter"/>
</dbReference>
<dbReference type="GO" id="GO:0019305">
    <property type="term" value="P:dTDP-rhamnose biosynthetic process"/>
    <property type="evidence" value="ECO:0007669"/>
    <property type="project" value="TreeGrafter"/>
</dbReference>
<sequence>MSFTIKTNKFPGCYELFPNIRIDSRGTFVKTFHQATFDELHLEIDFAEEYFSVSHKGVLRGMHFQTPPYDHTKLVYCVDGEVLDVLVDLRLGSPTYGEFEVFNLNSIACNMLYIPPGLAHGFYVMSNRAIMMYKVTTLYNPEHDCGILWNSIAIPWPSDRPLISERDNNFQAFDEFRSPFQFEAKRNEK</sequence>
<proteinExistence type="predicted"/>
<dbReference type="EC" id="5.1.3.13" evidence="1"/>
<dbReference type="GO" id="GO:0000271">
    <property type="term" value="P:polysaccharide biosynthetic process"/>
    <property type="evidence" value="ECO:0007669"/>
    <property type="project" value="TreeGrafter"/>
</dbReference>
<dbReference type="PANTHER" id="PTHR21047:SF2">
    <property type="entry name" value="THYMIDINE DIPHOSPHO-4-KETO-RHAMNOSE 3,5-EPIMERASE"/>
    <property type="match status" value="1"/>
</dbReference>
<dbReference type="NCBIfam" id="TIGR01221">
    <property type="entry name" value="rmlC"/>
    <property type="match status" value="1"/>
</dbReference>
<dbReference type="EMBL" id="VSSQ01047172">
    <property type="protein sequence ID" value="MPN01148.1"/>
    <property type="molecule type" value="Genomic_DNA"/>
</dbReference>
<dbReference type="InterPro" id="IPR014710">
    <property type="entry name" value="RmlC-like_jellyroll"/>
</dbReference>
<comment type="caution">
    <text evidence="1">The sequence shown here is derived from an EMBL/GenBank/DDBJ whole genome shotgun (WGS) entry which is preliminary data.</text>
</comment>
<name>A0A645EGL2_9ZZZZ</name>
<reference evidence="1" key="1">
    <citation type="submission" date="2019-08" db="EMBL/GenBank/DDBJ databases">
        <authorList>
            <person name="Kucharzyk K."/>
            <person name="Murdoch R.W."/>
            <person name="Higgins S."/>
            <person name="Loffler F."/>
        </authorList>
    </citation>
    <scope>NUCLEOTIDE SEQUENCE</scope>
</reference>
<dbReference type="Gene3D" id="2.60.120.10">
    <property type="entry name" value="Jelly Rolls"/>
    <property type="match status" value="1"/>
</dbReference>
<accession>A0A645EGL2</accession>
<dbReference type="PANTHER" id="PTHR21047">
    <property type="entry name" value="DTDP-6-DEOXY-D-GLUCOSE-3,5 EPIMERASE"/>
    <property type="match status" value="1"/>
</dbReference>